<evidence type="ECO:0000313" key="2">
    <source>
        <dbReference type="Proteomes" id="UP000770717"/>
    </source>
</evidence>
<protein>
    <submittedName>
        <fullName evidence="1">Uncharacterized protein</fullName>
    </submittedName>
</protein>
<evidence type="ECO:0000313" key="1">
    <source>
        <dbReference type="EMBL" id="KAG9462848.1"/>
    </source>
</evidence>
<name>A0A8J6E9C8_ELECQ</name>
<organism evidence="1 2">
    <name type="scientific">Eleutherodactylus coqui</name>
    <name type="common">Puerto Rican coqui</name>
    <dbReference type="NCBI Taxonomy" id="57060"/>
    <lineage>
        <taxon>Eukaryota</taxon>
        <taxon>Metazoa</taxon>
        <taxon>Chordata</taxon>
        <taxon>Craniata</taxon>
        <taxon>Vertebrata</taxon>
        <taxon>Euteleostomi</taxon>
        <taxon>Amphibia</taxon>
        <taxon>Batrachia</taxon>
        <taxon>Anura</taxon>
        <taxon>Neobatrachia</taxon>
        <taxon>Hyloidea</taxon>
        <taxon>Eleutherodactylidae</taxon>
        <taxon>Eleutherodactylinae</taxon>
        <taxon>Eleutherodactylus</taxon>
        <taxon>Eleutherodactylus</taxon>
    </lineage>
</organism>
<reference evidence="1" key="1">
    <citation type="thesis" date="2020" institute="ProQuest LLC" country="789 East Eisenhower Parkway, Ann Arbor, MI, USA">
        <title>Comparative Genomics and Chromosome Evolution.</title>
        <authorList>
            <person name="Mudd A.B."/>
        </authorList>
    </citation>
    <scope>NUCLEOTIDE SEQUENCE</scope>
    <source>
        <strain evidence="1">HN-11 Male</strain>
        <tissue evidence="1">Kidney and liver</tissue>
    </source>
</reference>
<proteinExistence type="predicted"/>
<sequence>MGSKNKDLGLALKERSRLRQICLRWKYYWLSGSWDDGNSCAWRGYTICVSQKPWKLCNSLSYAVSAILDHHVLRDPPLGPAPK</sequence>
<accession>A0A8J6E9C8</accession>
<keyword evidence="2" id="KW-1185">Reference proteome</keyword>
<comment type="caution">
    <text evidence="1">The sequence shown here is derived from an EMBL/GenBank/DDBJ whole genome shotgun (WGS) entry which is preliminary data.</text>
</comment>
<dbReference type="Proteomes" id="UP000770717">
    <property type="component" value="Unassembled WGS sequence"/>
</dbReference>
<dbReference type="EMBL" id="WNTK01009226">
    <property type="protein sequence ID" value="KAG9462848.1"/>
    <property type="molecule type" value="Genomic_DNA"/>
</dbReference>
<dbReference type="AlphaFoldDB" id="A0A8J6E9C8"/>
<gene>
    <name evidence="1" type="ORF">GDO78_022994</name>
</gene>